<evidence type="ECO:0000256" key="2">
    <source>
        <dbReference type="ARBA" id="ARBA00006205"/>
    </source>
</evidence>
<dbReference type="EC" id="6.3.5.11" evidence="9"/>
<keyword evidence="4 9" id="KW-0436">Ligase</keyword>
<feature type="site" description="Increases nucleophilicity of active site Cys" evidence="9">
    <location>
        <position position="413"/>
    </location>
</feature>
<evidence type="ECO:0000259" key="10">
    <source>
        <dbReference type="Pfam" id="PF01656"/>
    </source>
</evidence>
<organism evidence="12 13">
    <name type="scientific">Luteibacter flocculans</name>
    <dbReference type="NCBI Taxonomy" id="2780091"/>
    <lineage>
        <taxon>Bacteria</taxon>
        <taxon>Pseudomonadati</taxon>
        <taxon>Pseudomonadota</taxon>
        <taxon>Gammaproteobacteria</taxon>
        <taxon>Lysobacterales</taxon>
        <taxon>Rhodanobacteraceae</taxon>
        <taxon>Luteibacter</taxon>
    </lineage>
</organism>
<evidence type="ECO:0000256" key="8">
    <source>
        <dbReference type="ARBA" id="ARBA00022962"/>
    </source>
</evidence>
<comment type="miscellaneous">
    <text evidence="9">The a and c carboxylates of cobyrinate are activated for nucleophilic attack via formation of a phosphorylated intermediate by ATP. CbiA catalyzes first the amidation of the c-carboxylate, and then that of the a-carboxylate.</text>
</comment>
<dbReference type="Gene3D" id="3.40.50.880">
    <property type="match status" value="1"/>
</dbReference>
<dbReference type="Pfam" id="PF07685">
    <property type="entry name" value="GATase_3"/>
    <property type="match status" value="1"/>
</dbReference>
<dbReference type="HAMAP" id="MF_00027">
    <property type="entry name" value="CobB_CbiA"/>
    <property type="match status" value="1"/>
</dbReference>
<dbReference type="PROSITE" id="PS51274">
    <property type="entry name" value="GATASE_COBBQ"/>
    <property type="match status" value="1"/>
</dbReference>
<keyword evidence="13" id="KW-1185">Reference proteome</keyword>
<comment type="catalytic activity">
    <reaction evidence="9">
        <text>cob(II)yrinate + 2 L-glutamine + 2 ATP + 2 H2O = cob(II)yrinate a,c diamide + 2 L-glutamate + 2 ADP + 2 phosphate + 2 H(+)</text>
        <dbReference type="Rhea" id="RHEA:26289"/>
        <dbReference type="ChEBI" id="CHEBI:15377"/>
        <dbReference type="ChEBI" id="CHEBI:15378"/>
        <dbReference type="ChEBI" id="CHEBI:29985"/>
        <dbReference type="ChEBI" id="CHEBI:30616"/>
        <dbReference type="ChEBI" id="CHEBI:43474"/>
        <dbReference type="ChEBI" id="CHEBI:58359"/>
        <dbReference type="ChEBI" id="CHEBI:58537"/>
        <dbReference type="ChEBI" id="CHEBI:58894"/>
        <dbReference type="ChEBI" id="CHEBI:456216"/>
        <dbReference type="EC" id="6.3.5.11"/>
    </reaction>
</comment>
<dbReference type="RefSeq" id="WP_250339508.1">
    <property type="nucleotide sequence ID" value="NZ_CP063231.1"/>
</dbReference>
<dbReference type="CDD" id="cd05388">
    <property type="entry name" value="CobB_N"/>
    <property type="match status" value="1"/>
</dbReference>
<evidence type="ECO:0000259" key="11">
    <source>
        <dbReference type="Pfam" id="PF07685"/>
    </source>
</evidence>
<dbReference type="InterPro" id="IPR011698">
    <property type="entry name" value="GATase_3"/>
</dbReference>
<sequence length="429" mass="45543">MSRHCPALFVSAPASGQGKTSVTAALARAHARQGKRVRVFKTGPDFLDPTILARASGEPVYQLDPWMGGDDDVRARLYEAAGDADLILVEGVMGLFDGSPSSADLAIAFGLPVLAVIDGSAMAQTFGALAHGLATYRPSLRLSGVLANRVGSPYHAGLLRDSLPADIDWYGALPRDAALTLPERHLGLVAAAELDDLDARLDALADVWEAQDRVALPPPVTFDDVALPASRVRLDGVRIAVAQDAAFAFLYPANIDLLREAGAELLFFSPLAGDPLPACDAVWLPGGYPELHIDTLAARDDLRRDLRAHVDAGRPLLAECGGLLYALDRLADREGHTGTMAGLLEGHATMQPRLAALGMQEAALPEGVLRGHSFHYAQASIGSDALATAHNPHGGPTAERIYRRGRMTASFVHFCFPSQPDAAVRLFLP</sequence>
<feature type="domain" description="CobQ/CobB/MinD/ParA nucleotide binding" evidence="10">
    <location>
        <begin position="9"/>
        <end position="186"/>
    </location>
</feature>
<comment type="similarity">
    <text evidence="2">Belongs to the CobB/CobQ family. CobQ subfamily.</text>
</comment>
<dbReference type="PANTHER" id="PTHR43873">
    <property type="entry name" value="COBYRINATE A,C-DIAMIDE SYNTHASE"/>
    <property type="match status" value="1"/>
</dbReference>
<dbReference type="SUPFAM" id="SSF52317">
    <property type="entry name" value="Class I glutamine amidotransferase-like"/>
    <property type="match status" value="1"/>
</dbReference>
<dbReference type="Proteomes" id="UP001056681">
    <property type="component" value="Chromosome"/>
</dbReference>
<comment type="similarity">
    <text evidence="9">Belongs to the CobB/CbiA family.</text>
</comment>
<protein>
    <recommendedName>
        <fullName evidence="9">Cobyrinate a,c-diamide synthase</fullName>
        <ecNumber evidence="9">6.3.5.11</ecNumber>
    </recommendedName>
    <alternativeName>
        <fullName evidence="9">Cobyrinic acid a,c-diamide synthetase</fullName>
    </alternativeName>
</protein>
<dbReference type="InterPro" id="IPR004484">
    <property type="entry name" value="CbiA/CobB_synth"/>
</dbReference>
<keyword evidence="5 9" id="KW-0547">Nucleotide-binding</keyword>
<evidence type="ECO:0000256" key="3">
    <source>
        <dbReference type="ARBA" id="ARBA00022573"/>
    </source>
</evidence>
<dbReference type="Gene3D" id="3.40.50.300">
    <property type="entry name" value="P-loop containing nucleotide triphosphate hydrolases"/>
    <property type="match status" value="2"/>
</dbReference>
<keyword evidence="7 9" id="KW-0460">Magnesium</keyword>
<feature type="active site" description="Nucleophile" evidence="9">
    <location>
        <position position="320"/>
    </location>
</feature>
<gene>
    <name evidence="9" type="primary">cbiA</name>
    <name evidence="12" type="ORF">IM816_01520</name>
</gene>
<name>A0ABY4T4I8_9GAMM</name>
<evidence type="ECO:0000256" key="4">
    <source>
        <dbReference type="ARBA" id="ARBA00022598"/>
    </source>
</evidence>
<comment type="domain">
    <text evidence="9">Comprises of two domains. The C-terminal domain contains the binding site for glutamine and catalyzes the hydrolysis of this substrate to glutamate and ammonia. The N-terminal domain is anticipated to bind ATP and cobyrinate and catalyzes the ultimate synthesis of the diamide product. The ammonia produced via the glutaminase domain is probably translocated to the adjacent domain via a molecular tunnel, where it reacts with an activated intermediate.</text>
</comment>
<evidence type="ECO:0000313" key="12">
    <source>
        <dbReference type="EMBL" id="URL58828.1"/>
    </source>
</evidence>
<evidence type="ECO:0000256" key="7">
    <source>
        <dbReference type="ARBA" id="ARBA00022842"/>
    </source>
</evidence>
<evidence type="ECO:0000256" key="6">
    <source>
        <dbReference type="ARBA" id="ARBA00022840"/>
    </source>
</evidence>
<evidence type="ECO:0000256" key="9">
    <source>
        <dbReference type="HAMAP-Rule" id="MF_00027"/>
    </source>
</evidence>
<evidence type="ECO:0000256" key="5">
    <source>
        <dbReference type="ARBA" id="ARBA00022741"/>
    </source>
</evidence>
<dbReference type="Pfam" id="PF01656">
    <property type="entry name" value="CbiA"/>
    <property type="match status" value="1"/>
</dbReference>
<reference evidence="12" key="1">
    <citation type="submission" date="2020-10" db="EMBL/GenBank/DDBJ databases">
        <title>Whole-genome sequence of Luteibacter sp. EIF3.</title>
        <authorList>
            <person name="Friedrich I."/>
            <person name="Hertel R."/>
            <person name="Daniel R."/>
        </authorList>
    </citation>
    <scope>NUCLEOTIDE SEQUENCE</scope>
    <source>
        <strain evidence="12">EIF3</strain>
    </source>
</reference>
<evidence type="ECO:0000313" key="13">
    <source>
        <dbReference type="Proteomes" id="UP001056681"/>
    </source>
</evidence>
<comment type="cofactor">
    <cofactor evidence="1 9">
        <name>Mg(2+)</name>
        <dbReference type="ChEBI" id="CHEBI:18420"/>
    </cofactor>
</comment>
<comment type="pathway">
    <text evidence="9">Cofactor biosynthesis; adenosylcobalamin biosynthesis; cob(II)yrinate a,c-diamide from sirohydrochlorin (anaerobic route): step 10/10.</text>
</comment>
<keyword evidence="3 9" id="KW-0169">Cobalamin biosynthesis</keyword>
<dbReference type="PANTHER" id="PTHR43873:SF1">
    <property type="entry name" value="COBYRINATE A,C-DIAMIDE SYNTHASE"/>
    <property type="match status" value="1"/>
</dbReference>
<dbReference type="InterPro" id="IPR029062">
    <property type="entry name" value="Class_I_gatase-like"/>
</dbReference>
<dbReference type="NCBIfam" id="NF002204">
    <property type="entry name" value="PRK01077.1"/>
    <property type="match status" value="1"/>
</dbReference>
<dbReference type="SUPFAM" id="SSF52540">
    <property type="entry name" value="P-loop containing nucleoside triphosphate hydrolases"/>
    <property type="match status" value="1"/>
</dbReference>
<evidence type="ECO:0000256" key="1">
    <source>
        <dbReference type="ARBA" id="ARBA00001946"/>
    </source>
</evidence>
<comment type="function">
    <text evidence="9">Catalyzes the ATP-dependent amidation of the two carboxylate groups at positions a and c of cobyrinate, using either L-glutamine or ammonia as the nitrogen source.</text>
</comment>
<dbReference type="InterPro" id="IPR002586">
    <property type="entry name" value="CobQ/CobB/MinD/ParA_Nub-bd_dom"/>
</dbReference>
<keyword evidence="8 9" id="KW-0315">Glutamine amidotransferase</keyword>
<keyword evidence="6 9" id="KW-0067">ATP-binding</keyword>
<dbReference type="EMBL" id="CP063231">
    <property type="protein sequence ID" value="URL58828.1"/>
    <property type="molecule type" value="Genomic_DNA"/>
</dbReference>
<proteinExistence type="inferred from homology"/>
<dbReference type="InterPro" id="IPR027417">
    <property type="entry name" value="P-loop_NTPase"/>
</dbReference>
<accession>A0ABY4T4I8</accession>
<feature type="domain" description="CobB/CobQ-like glutamine amidotransferase" evidence="11">
    <location>
        <begin position="238"/>
        <end position="418"/>
    </location>
</feature>